<accession>A0A382IWA8</accession>
<dbReference type="AlphaFoldDB" id="A0A382IWA8"/>
<protein>
    <submittedName>
        <fullName evidence="1">Uncharacterized protein</fullName>
    </submittedName>
</protein>
<sequence length="77" mass="8739">VRWFYLISLIIGFSAKGADYVVWHPKSRTFDLQVRNLPLEKFLGIVRSETGWEVKVEPGLTQLVGAEFDNKLAADAM</sequence>
<dbReference type="EMBL" id="UINC01069922">
    <property type="protein sequence ID" value="SVC03675.1"/>
    <property type="molecule type" value="Genomic_DNA"/>
</dbReference>
<name>A0A382IWA8_9ZZZZ</name>
<organism evidence="1">
    <name type="scientific">marine metagenome</name>
    <dbReference type="NCBI Taxonomy" id="408172"/>
    <lineage>
        <taxon>unclassified sequences</taxon>
        <taxon>metagenomes</taxon>
        <taxon>ecological metagenomes</taxon>
    </lineage>
</organism>
<gene>
    <name evidence="1" type="ORF">METZ01_LOCUS256529</name>
</gene>
<feature type="non-terminal residue" evidence="1">
    <location>
        <position position="1"/>
    </location>
</feature>
<proteinExistence type="predicted"/>
<feature type="non-terminal residue" evidence="1">
    <location>
        <position position="77"/>
    </location>
</feature>
<evidence type="ECO:0000313" key="1">
    <source>
        <dbReference type="EMBL" id="SVC03675.1"/>
    </source>
</evidence>
<reference evidence="1" key="1">
    <citation type="submission" date="2018-05" db="EMBL/GenBank/DDBJ databases">
        <authorList>
            <person name="Lanie J.A."/>
            <person name="Ng W.-L."/>
            <person name="Kazmierczak K.M."/>
            <person name="Andrzejewski T.M."/>
            <person name="Davidsen T.M."/>
            <person name="Wayne K.J."/>
            <person name="Tettelin H."/>
            <person name="Glass J.I."/>
            <person name="Rusch D."/>
            <person name="Podicherti R."/>
            <person name="Tsui H.-C.T."/>
            <person name="Winkler M.E."/>
        </authorList>
    </citation>
    <scope>NUCLEOTIDE SEQUENCE</scope>
</reference>